<keyword evidence="7 11" id="KW-0732">Signal</keyword>
<proteinExistence type="inferred from homology"/>
<comment type="subcellular location">
    <subcellularLocation>
        <location evidence="1 10">Cell outer membrane</location>
        <topology evidence="1 10">Multi-pass membrane protein</topology>
    </subcellularLocation>
</comment>
<dbReference type="Gene3D" id="3.10.20.410">
    <property type="match status" value="1"/>
</dbReference>
<evidence type="ECO:0000256" key="6">
    <source>
        <dbReference type="ARBA" id="ARBA00022692"/>
    </source>
</evidence>
<dbReference type="InterPro" id="IPR018030">
    <property type="entry name" value="Fimbrial_membr_usher_CS"/>
</dbReference>
<dbReference type="InterPro" id="IPR042186">
    <property type="entry name" value="FimD_plug_dom"/>
</dbReference>
<dbReference type="Gene3D" id="2.60.40.3110">
    <property type="match status" value="1"/>
</dbReference>
<reference evidence="15" key="1">
    <citation type="submission" date="2020-03" db="EMBL/GenBank/DDBJ databases">
        <title>Genome sequences of seven Enterobacteriaceae strains isolated from Canadian wastewater treatment facilities.</title>
        <authorList>
            <person name="Huang H."/>
            <person name="Chmara J.T."/>
            <person name="Duceppe M.-O."/>
        </authorList>
    </citation>
    <scope>NUCLEOTIDE SEQUENCE [LARGE SCALE GENOMIC DNA]</scope>
    <source>
        <strain evidence="15">Biosolid 3</strain>
    </source>
</reference>
<dbReference type="GO" id="GO:0015473">
    <property type="term" value="F:fimbrial usher porin activity"/>
    <property type="evidence" value="ECO:0007669"/>
    <property type="project" value="InterPro"/>
</dbReference>
<dbReference type="Proteomes" id="UP000503464">
    <property type="component" value="Chromosome"/>
</dbReference>
<dbReference type="InterPro" id="IPR043142">
    <property type="entry name" value="PapC-like_C_sf"/>
</dbReference>
<dbReference type="PANTHER" id="PTHR30451">
    <property type="entry name" value="OUTER MEMBRANE USHER PROTEIN"/>
    <property type="match status" value="1"/>
</dbReference>
<dbReference type="PANTHER" id="PTHR30451:SF21">
    <property type="entry name" value="FIMBRIAL USHER DOMAIN-CONTAINING PROTEIN YDET-RELATED"/>
    <property type="match status" value="1"/>
</dbReference>
<dbReference type="Gene3D" id="2.60.40.2610">
    <property type="entry name" value="Outer membrane usher protein FimD, plug domain"/>
    <property type="match status" value="1"/>
</dbReference>
<evidence type="ECO:0000256" key="3">
    <source>
        <dbReference type="ARBA" id="ARBA00022448"/>
    </source>
</evidence>
<dbReference type="InterPro" id="IPR037224">
    <property type="entry name" value="PapC_N_sf"/>
</dbReference>
<dbReference type="FunFam" id="2.60.40.2610:FF:000001">
    <property type="entry name" value="Outer membrane fimbrial usher protein"/>
    <property type="match status" value="1"/>
</dbReference>
<dbReference type="RefSeq" id="WP_221035289.1">
    <property type="nucleotide sequence ID" value="NZ_CP054160.3"/>
</dbReference>
<sequence length="863" mass="93243">MNKFLDFAKHAPTLLGALLLAETFPAWARDYFDPGLLSLGGSFPATTDLSVYETAGHTPEGNYLVNLWVNQVDHGQQTVSFKKNAQGKVQPELTPDYLNTLGVNTSALPAFIGLAKDTPINDLAEVVPDSQIRFDLAQLRLDLSIPQIAMQQNARGSVDPALWDNGTQSLLMNYSLSGSRSWQHAQAGVEKSEQSNLFADLRSGLNWQAWRLRSNLTYTRNENSNATHSSSSQQFQFSNTYLQRDIAALRSEALAGESSTGNEVFDSIPFRGVRLNSNEEMLPNSLRGFAPLISGIAQSNARITVSQNGNVVYQAYVAPGPFRINDLFQASQGGDLTVTITEADGSVRTQALAYSALPVMQRPGALKYEFTTGRYNGQITNSNQQADFALGTLMVGLPHNITLYGGGLMAKDYLSFVAGTGFSLGKFGALSADVTTSSAKLRGQDNQQQGASYRLRYAKSLVDTGTSLDLTAYRYSTRNYSSFADFNSQGYQLNDDQAPWTLERQRSNFQIQISQQLGTYGALYLSASRNDFWGNDRVNNTLSAGYNASFKGVSYGLAYSIDRIKGDGSWPENRQLSLNVQLPLALFSPTPALSRSYANYQMSHNSQGQVQQQAGISGNALNDRLSYNLMQGWSNSDNSSNSSTLNTGYQGSKGMANLGYSYNSRYRSLNLSGNGSLVVHPQGVTLGQMLGNAVAVVSAPGAGGVDVMNGGIRTDSRGYALVPYLSTYQHNSISLNPTTLPDDVDMTHSSVNVYPTKGAVVMANFATRIGYQALVTLQLKESVIPFGTVVTVGAGNSKETHTGIVGDAGQVYLSGLPEKGTLTAKWGKGVNQQCQAAFNLTKTPAPTASNPVRQLTLHCTPAR</sequence>
<organism evidence="14 15">
    <name type="scientific">Serratia fonticola</name>
    <dbReference type="NCBI Taxonomy" id="47917"/>
    <lineage>
        <taxon>Bacteria</taxon>
        <taxon>Pseudomonadati</taxon>
        <taxon>Pseudomonadota</taxon>
        <taxon>Gammaproteobacteria</taxon>
        <taxon>Enterobacterales</taxon>
        <taxon>Yersiniaceae</taxon>
        <taxon>Serratia</taxon>
    </lineage>
</organism>
<feature type="domain" description="PapC-like C-terminal" evidence="12">
    <location>
        <begin position="775"/>
        <end position="841"/>
    </location>
</feature>
<feature type="signal peptide" evidence="11">
    <location>
        <begin position="1"/>
        <end position="28"/>
    </location>
</feature>
<dbReference type="InterPro" id="IPR025885">
    <property type="entry name" value="PapC_N"/>
</dbReference>
<dbReference type="EMBL" id="CP054160">
    <property type="protein sequence ID" value="QXT42561.1"/>
    <property type="molecule type" value="Genomic_DNA"/>
</dbReference>
<evidence type="ECO:0000259" key="12">
    <source>
        <dbReference type="Pfam" id="PF13953"/>
    </source>
</evidence>
<comment type="similarity">
    <text evidence="2 10">Belongs to the fimbrial export usher family.</text>
</comment>
<keyword evidence="8 10" id="KW-0472">Membrane</keyword>
<dbReference type="InterPro" id="IPR025949">
    <property type="entry name" value="PapC-like_C"/>
</dbReference>
<accession>A0AAE7SS41</accession>
<dbReference type="InterPro" id="IPR000015">
    <property type="entry name" value="Fimb_usher"/>
</dbReference>
<feature type="domain" description="PapC N-terminal" evidence="13">
    <location>
        <begin position="31"/>
        <end position="177"/>
    </location>
</feature>
<keyword evidence="9 10" id="KW-0998">Cell outer membrane</keyword>
<evidence type="ECO:0000256" key="7">
    <source>
        <dbReference type="ARBA" id="ARBA00022729"/>
    </source>
</evidence>
<protein>
    <submittedName>
        <fullName evidence="14">Fimbrial biogenesis outer membrane usher protein</fullName>
    </submittedName>
</protein>
<keyword evidence="3 10" id="KW-0813">Transport</keyword>
<keyword evidence="4" id="KW-1134">Transmembrane beta strand</keyword>
<evidence type="ECO:0000313" key="15">
    <source>
        <dbReference type="Proteomes" id="UP000503464"/>
    </source>
</evidence>
<evidence type="ECO:0000256" key="5">
    <source>
        <dbReference type="ARBA" id="ARBA00022558"/>
    </source>
</evidence>
<evidence type="ECO:0000256" key="1">
    <source>
        <dbReference type="ARBA" id="ARBA00004571"/>
    </source>
</evidence>
<dbReference type="FunFam" id="2.60.40.3110:FF:000001">
    <property type="entry name" value="Putative fimbrial outer membrane usher"/>
    <property type="match status" value="1"/>
</dbReference>
<dbReference type="Pfam" id="PF13954">
    <property type="entry name" value="PapC_N"/>
    <property type="match status" value="1"/>
</dbReference>
<evidence type="ECO:0000256" key="9">
    <source>
        <dbReference type="ARBA" id="ARBA00023237"/>
    </source>
</evidence>
<evidence type="ECO:0000256" key="11">
    <source>
        <dbReference type="SAM" id="SignalP"/>
    </source>
</evidence>
<dbReference type="GO" id="GO:0009297">
    <property type="term" value="P:pilus assembly"/>
    <property type="evidence" value="ECO:0007669"/>
    <property type="project" value="InterPro"/>
</dbReference>
<dbReference type="Pfam" id="PF00577">
    <property type="entry name" value="Usher"/>
    <property type="match status" value="1"/>
</dbReference>
<dbReference type="AlphaFoldDB" id="A0AAE7SS41"/>
<keyword evidence="6 10" id="KW-0812">Transmembrane</keyword>
<evidence type="ECO:0000256" key="2">
    <source>
        <dbReference type="ARBA" id="ARBA00008064"/>
    </source>
</evidence>
<evidence type="ECO:0000259" key="13">
    <source>
        <dbReference type="Pfam" id="PF13954"/>
    </source>
</evidence>
<dbReference type="Pfam" id="PF13953">
    <property type="entry name" value="PapC_C"/>
    <property type="match status" value="1"/>
</dbReference>
<evidence type="ECO:0000256" key="10">
    <source>
        <dbReference type="RuleBase" id="RU003884"/>
    </source>
</evidence>
<keyword evidence="5 10" id="KW-1029">Fimbrium biogenesis</keyword>
<dbReference type="SUPFAM" id="SSF141729">
    <property type="entry name" value="FimD N-terminal domain-like"/>
    <property type="match status" value="1"/>
</dbReference>
<dbReference type="Gene3D" id="2.60.40.2070">
    <property type="match status" value="1"/>
</dbReference>
<evidence type="ECO:0000313" key="14">
    <source>
        <dbReference type="EMBL" id="QXT42561.1"/>
    </source>
</evidence>
<dbReference type="PROSITE" id="PS01151">
    <property type="entry name" value="FIMBRIAL_USHER"/>
    <property type="match status" value="1"/>
</dbReference>
<evidence type="ECO:0000256" key="8">
    <source>
        <dbReference type="ARBA" id="ARBA00023136"/>
    </source>
</evidence>
<name>A0AAE7SS41_SERFO</name>
<feature type="chain" id="PRO_5042006204" evidence="11">
    <location>
        <begin position="29"/>
        <end position="863"/>
    </location>
</feature>
<evidence type="ECO:0000256" key="4">
    <source>
        <dbReference type="ARBA" id="ARBA00022452"/>
    </source>
</evidence>
<gene>
    <name evidence="14" type="ORF">G9399_03345</name>
</gene>
<dbReference type="GO" id="GO:0009279">
    <property type="term" value="C:cell outer membrane"/>
    <property type="evidence" value="ECO:0007669"/>
    <property type="project" value="UniProtKB-SubCell"/>
</dbReference>